<keyword evidence="4" id="KW-1185">Reference proteome</keyword>
<feature type="compositionally biased region" description="Basic and acidic residues" evidence="1">
    <location>
        <begin position="79"/>
        <end position="89"/>
    </location>
</feature>
<sequence>MSTRTKWLLLAPASLMLIGYGLCVFSEAGHLKHTGQPTVEWVLLGTYSLVLINAGIALFGQAVRYRILMDVRRETRRSLRQMEKRIENRKPRRKDAKK</sequence>
<name>A0A840TPH3_9BACT</name>
<evidence type="ECO:0000313" key="4">
    <source>
        <dbReference type="Proteomes" id="UP000557307"/>
    </source>
</evidence>
<evidence type="ECO:0000256" key="1">
    <source>
        <dbReference type="SAM" id="MobiDB-lite"/>
    </source>
</evidence>
<keyword evidence="2" id="KW-0812">Transmembrane</keyword>
<dbReference type="RefSeq" id="WP_246439806.1">
    <property type="nucleotide sequence ID" value="NZ_JACHGF010000002.1"/>
</dbReference>
<accession>A0A840TPH3</accession>
<protein>
    <submittedName>
        <fullName evidence="3">Uncharacterized protein</fullName>
    </submittedName>
</protein>
<evidence type="ECO:0000256" key="2">
    <source>
        <dbReference type="SAM" id="Phobius"/>
    </source>
</evidence>
<keyword evidence="2" id="KW-1133">Transmembrane helix</keyword>
<feature type="region of interest" description="Disordered" evidence="1">
    <location>
        <begin position="79"/>
        <end position="98"/>
    </location>
</feature>
<dbReference type="AlphaFoldDB" id="A0A840TPH3"/>
<comment type="caution">
    <text evidence="3">The sequence shown here is derived from an EMBL/GenBank/DDBJ whole genome shotgun (WGS) entry which is preliminary data.</text>
</comment>
<dbReference type="Proteomes" id="UP000557307">
    <property type="component" value="Unassembled WGS sequence"/>
</dbReference>
<proteinExistence type="predicted"/>
<organism evidence="3 4">
    <name type="scientific">Rhabdobacter roseus</name>
    <dbReference type="NCBI Taxonomy" id="1655419"/>
    <lineage>
        <taxon>Bacteria</taxon>
        <taxon>Pseudomonadati</taxon>
        <taxon>Bacteroidota</taxon>
        <taxon>Cytophagia</taxon>
        <taxon>Cytophagales</taxon>
        <taxon>Cytophagaceae</taxon>
        <taxon>Rhabdobacter</taxon>
    </lineage>
</organism>
<evidence type="ECO:0000313" key="3">
    <source>
        <dbReference type="EMBL" id="MBB5283637.1"/>
    </source>
</evidence>
<feature type="transmembrane region" description="Helical" evidence="2">
    <location>
        <begin position="47"/>
        <end position="67"/>
    </location>
</feature>
<gene>
    <name evidence="3" type="ORF">HNQ92_001763</name>
</gene>
<dbReference type="EMBL" id="JACHGF010000002">
    <property type="protein sequence ID" value="MBB5283637.1"/>
    <property type="molecule type" value="Genomic_DNA"/>
</dbReference>
<keyword evidence="2" id="KW-0472">Membrane</keyword>
<reference evidence="3 4" key="1">
    <citation type="submission" date="2020-08" db="EMBL/GenBank/DDBJ databases">
        <title>Genomic Encyclopedia of Type Strains, Phase IV (KMG-IV): sequencing the most valuable type-strain genomes for metagenomic binning, comparative biology and taxonomic classification.</title>
        <authorList>
            <person name="Goeker M."/>
        </authorList>
    </citation>
    <scope>NUCLEOTIDE SEQUENCE [LARGE SCALE GENOMIC DNA]</scope>
    <source>
        <strain evidence="3 4">DSM 105074</strain>
    </source>
</reference>